<protein>
    <submittedName>
        <fullName evidence="3">Uncharacterized protein</fullName>
    </submittedName>
</protein>
<gene>
    <name evidence="3" type="primary">LOC121222649</name>
</gene>
<dbReference type="GeneID" id="121222649"/>
<evidence type="ECO:0000313" key="2">
    <source>
        <dbReference type="Proteomes" id="UP000818029"/>
    </source>
</evidence>
<feature type="transmembrane region" description="Helical" evidence="1">
    <location>
        <begin position="21"/>
        <end position="42"/>
    </location>
</feature>
<reference evidence="2" key="1">
    <citation type="journal article" date="2020" name="Nat. Genet.">
        <title>Genomic diversifications of five Gossypium allopolyploid species and their impact on cotton improvement.</title>
        <authorList>
            <person name="Chen Z.J."/>
            <person name="Sreedasyam A."/>
            <person name="Ando A."/>
            <person name="Song Q."/>
            <person name="De Santiago L.M."/>
            <person name="Hulse-Kemp A.M."/>
            <person name="Ding M."/>
            <person name="Ye W."/>
            <person name="Kirkbride R.C."/>
            <person name="Jenkins J."/>
            <person name="Plott C."/>
            <person name="Lovell J."/>
            <person name="Lin Y.M."/>
            <person name="Vaughn R."/>
            <person name="Liu B."/>
            <person name="Simpson S."/>
            <person name="Scheffler B.E."/>
            <person name="Wen L."/>
            <person name="Saski C.A."/>
            <person name="Grover C.E."/>
            <person name="Hu G."/>
            <person name="Conover J.L."/>
            <person name="Carlson J.W."/>
            <person name="Shu S."/>
            <person name="Boston L.B."/>
            <person name="Williams M."/>
            <person name="Peterson D.G."/>
            <person name="McGee K."/>
            <person name="Jones D.C."/>
            <person name="Wendel J.F."/>
            <person name="Stelly D.M."/>
            <person name="Grimwood J."/>
            <person name="Schmutz J."/>
        </authorList>
    </citation>
    <scope>NUCLEOTIDE SEQUENCE [LARGE SCALE GENOMIC DNA]</scope>
    <source>
        <strain evidence="2">cv. TM-1</strain>
    </source>
</reference>
<feature type="transmembrane region" description="Helical" evidence="1">
    <location>
        <begin position="108"/>
        <end position="126"/>
    </location>
</feature>
<organism evidence="2 3">
    <name type="scientific">Gossypium hirsutum</name>
    <name type="common">Upland cotton</name>
    <name type="synonym">Gossypium mexicanum</name>
    <dbReference type="NCBI Taxonomy" id="3635"/>
    <lineage>
        <taxon>Eukaryota</taxon>
        <taxon>Viridiplantae</taxon>
        <taxon>Streptophyta</taxon>
        <taxon>Embryophyta</taxon>
        <taxon>Tracheophyta</taxon>
        <taxon>Spermatophyta</taxon>
        <taxon>Magnoliopsida</taxon>
        <taxon>eudicotyledons</taxon>
        <taxon>Gunneridae</taxon>
        <taxon>Pentapetalae</taxon>
        <taxon>rosids</taxon>
        <taxon>malvids</taxon>
        <taxon>Malvales</taxon>
        <taxon>Malvaceae</taxon>
        <taxon>Malvoideae</taxon>
        <taxon>Gossypium</taxon>
    </lineage>
</organism>
<reference evidence="3" key="2">
    <citation type="submission" date="2025-08" db="UniProtKB">
        <authorList>
            <consortium name="RefSeq"/>
        </authorList>
    </citation>
    <scope>IDENTIFICATION</scope>
</reference>
<name>A0ABM3AY70_GOSHI</name>
<feature type="transmembrane region" description="Helical" evidence="1">
    <location>
        <begin position="70"/>
        <end position="87"/>
    </location>
</feature>
<proteinExistence type="predicted"/>
<keyword evidence="1" id="KW-1133">Transmembrane helix</keyword>
<keyword evidence="1" id="KW-0472">Membrane</keyword>
<keyword evidence="2" id="KW-1185">Reference proteome</keyword>
<feature type="transmembrane region" description="Helical" evidence="1">
    <location>
        <begin position="132"/>
        <end position="158"/>
    </location>
</feature>
<dbReference type="RefSeq" id="XP_040959741.1">
    <property type="nucleotide sequence ID" value="XM_041103807.1"/>
</dbReference>
<evidence type="ECO:0000256" key="1">
    <source>
        <dbReference type="SAM" id="Phobius"/>
    </source>
</evidence>
<keyword evidence="1" id="KW-0812">Transmembrane</keyword>
<sequence>MSNPRTSQFESPLHSLSEREFVQFIWAAASTVASGWTFLFFVKLTNDISNFLNLYEGKVWKMIGMDKKDAELWLLMTVMSVTSYFSFKLYEYGIPRVSVNQLGPIKKFSMEISGLCFFAIISNFYFKDVNYCYGFISIITIFPRVIMVLGFDIFNISMRDTLLEVAFQVIVINLRHNEFILCLANLWLLIAFIIHRFRCVHLQPSHETTAATATATVTTTTVTTTATIAATRITTTTKTEKGGTMVNDHKLILNEQQELRRSSWYKQYSCYSP</sequence>
<accession>A0ABM3AY70</accession>
<dbReference type="Proteomes" id="UP000818029">
    <property type="component" value="Chromosome D10"/>
</dbReference>
<evidence type="ECO:0000313" key="3">
    <source>
        <dbReference type="RefSeq" id="XP_040959741.1"/>
    </source>
</evidence>